<dbReference type="PROSITE" id="PS51257">
    <property type="entry name" value="PROKAR_LIPOPROTEIN"/>
    <property type="match status" value="1"/>
</dbReference>
<dbReference type="Gene3D" id="3.30.70.2050">
    <property type="match status" value="1"/>
</dbReference>
<dbReference type="PANTHER" id="PTHR41247">
    <property type="entry name" value="HTH-TYPE TRANSCRIPTIONAL REPRESSOR YCNK"/>
    <property type="match status" value="1"/>
</dbReference>
<evidence type="ECO:0000313" key="2">
    <source>
        <dbReference type="EMBL" id="UPQ83525.1"/>
    </source>
</evidence>
<proteinExistence type="predicted"/>
<protein>
    <submittedName>
        <fullName evidence="2">Nitrous oxide reductase accessory protein NosL</fullName>
    </submittedName>
</protein>
<keyword evidence="3" id="KW-1185">Reference proteome</keyword>
<gene>
    <name evidence="2" type="ORF">M0M42_03725</name>
</gene>
<keyword evidence="1" id="KW-0732">Signal</keyword>
<accession>A0ABY4KRS6</accession>
<dbReference type="EMBL" id="CP096208">
    <property type="protein sequence ID" value="UPQ83525.1"/>
    <property type="molecule type" value="Genomic_DNA"/>
</dbReference>
<sequence length="184" mass="19865">MNALYTRASHVLIGAVLLLGLAGCNEAEQSEQRLDPVAFHAEDECHVCGMVISDFPGPKGQAVEKGGVRKFCSTAEMLGWWLQPENRMMDAKLYVHDMGRSTWEQPNDEYLIDATSAYYVAGTSLKGAMGAVLATFADEAAANALAEEHGGRVLRFDDIDQSVLQQASGVHHGTSDPQHAHAGH</sequence>
<organism evidence="2 3">
    <name type="scientific">Pseudomonas knackmussii</name>
    <dbReference type="NCBI Taxonomy" id="65741"/>
    <lineage>
        <taxon>Bacteria</taxon>
        <taxon>Pseudomonadati</taxon>
        <taxon>Pseudomonadota</taxon>
        <taxon>Gammaproteobacteria</taxon>
        <taxon>Pseudomonadales</taxon>
        <taxon>Pseudomonadaceae</taxon>
        <taxon>Pseudomonas</taxon>
    </lineage>
</organism>
<dbReference type="InterPro" id="IPR008719">
    <property type="entry name" value="N2O_reductase_NosL"/>
</dbReference>
<dbReference type="SUPFAM" id="SSF160387">
    <property type="entry name" value="NosL/MerB-like"/>
    <property type="match status" value="1"/>
</dbReference>
<dbReference type="Pfam" id="PF05573">
    <property type="entry name" value="NosL"/>
    <property type="match status" value="1"/>
</dbReference>
<feature type="chain" id="PRO_5045817997" evidence="1">
    <location>
        <begin position="28"/>
        <end position="184"/>
    </location>
</feature>
<dbReference type="Gene3D" id="3.30.70.2060">
    <property type="match status" value="1"/>
</dbReference>
<feature type="signal peptide" evidence="1">
    <location>
        <begin position="1"/>
        <end position="27"/>
    </location>
</feature>
<evidence type="ECO:0000256" key="1">
    <source>
        <dbReference type="SAM" id="SignalP"/>
    </source>
</evidence>
<evidence type="ECO:0000313" key="3">
    <source>
        <dbReference type="Proteomes" id="UP000831189"/>
    </source>
</evidence>
<dbReference type="Proteomes" id="UP000831189">
    <property type="component" value="Chromosome"/>
</dbReference>
<name>A0ABY4KRS6_9PSED</name>
<dbReference type="PANTHER" id="PTHR41247:SF1">
    <property type="entry name" value="HTH-TYPE TRANSCRIPTIONAL REPRESSOR YCNK"/>
    <property type="match status" value="1"/>
</dbReference>
<reference evidence="2 3" key="1">
    <citation type="submission" date="2022-04" db="EMBL/GenBank/DDBJ databases">
        <title>Pseudomonas knackmussii B09-2.</title>
        <authorList>
            <person name="Deng Y."/>
        </authorList>
    </citation>
    <scope>NUCLEOTIDE SEQUENCE [LARGE SCALE GENOMIC DNA]</scope>
    <source>
        <strain evidence="2 3">B09-2</strain>
    </source>
</reference>